<dbReference type="Gene3D" id="1.10.238.10">
    <property type="entry name" value="EF-hand"/>
    <property type="match status" value="1"/>
</dbReference>
<keyword evidence="9" id="KW-1185">Reference proteome</keyword>
<reference evidence="8" key="2">
    <citation type="submission" date="2025-09" db="UniProtKB">
        <authorList>
            <consortium name="Ensembl"/>
        </authorList>
    </citation>
    <scope>IDENTIFICATION</scope>
</reference>
<dbReference type="InterPro" id="IPR011992">
    <property type="entry name" value="EF-hand-dom_pair"/>
</dbReference>
<evidence type="ECO:0000256" key="6">
    <source>
        <dbReference type="ARBA" id="ARBA00023212"/>
    </source>
</evidence>
<dbReference type="GO" id="GO:0005874">
    <property type="term" value="C:microtubule"/>
    <property type="evidence" value="ECO:0007669"/>
    <property type="project" value="UniProtKB-KW"/>
</dbReference>
<feature type="compositionally biased region" description="Basic and acidic residues" evidence="7">
    <location>
        <begin position="242"/>
        <end position="261"/>
    </location>
</feature>
<evidence type="ECO:0000256" key="3">
    <source>
        <dbReference type="ARBA" id="ARBA00014005"/>
    </source>
</evidence>
<dbReference type="InterPro" id="IPR008907">
    <property type="entry name" value="TPP/p25"/>
</dbReference>
<accession>A0A8B9MSB2</accession>
<organism evidence="8 9">
    <name type="scientific">Accipiter nisus</name>
    <name type="common">Eurasian sparrowhawk</name>
    <dbReference type="NCBI Taxonomy" id="211598"/>
    <lineage>
        <taxon>Eukaryota</taxon>
        <taxon>Metazoa</taxon>
        <taxon>Chordata</taxon>
        <taxon>Craniata</taxon>
        <taxon>Vertebrata</taxon>
        <taxon>Euteleostomi</taxon>
        <taxon>Archelosauria</taxon>
        <taxon>Archosauria</taxon>
        <taxon>Dinosauria</taxon>
        <taxon>Saurischia</taxon>
        <taxon>Theropoda</taxon>
        <taxon>Coelurosauria</taxon>
        <taxon>Aves</taxon>
        <taxon>Neognathae</taxon>
        <taxon>Neoaves</taxon>
        <taxon>Telluraves</taxon>
        <taxon>Accipitrimorphae</taxon>
        <taxon>Accipitriformes</taxon>
        <taxon>Accipitridae</taxon>
        <taxon>Accipitrinae</taxon>
        <taxon>Accipiter</taxon>
    </lineage>
</organism>
<evidence type="ECO:0000256" key="7">
    <source>
        <dbReference type="SAM" id="MobiDB-lite"/>
    </source>
</evidence>
<proteinExistence type="inferred from homology"/>
<dbReference type="PANTHER" id="PTHR12932">
    <property type="entry name" value="P25 ALPHA-RELATED"/>
    <property type="match status" value="1"/>
</dbReference>
<evidence type="ECO:0000256" key="2">
    <source>
        <dbReference type="ARBA" id="ARBA00010994"/>
    </source>
</evidence>
<name>A0A8B9MSB2_9AVES</name>
<keyword evidence="6" id="KW-0206">Cytoskeleton</keyword>
<dbReference type="PANTHER" id="PTHR12932:SF16">
    <property type="entry name" value="TUBULIN POLYMERIZATION-PROMOTING PROTEIN FAMILY MEMBER 3"/>
    <property type="match status" value="1"/>
</dbReference>
<evidence type="ECO:0000256" key="5">
    <source>
        <dbReference type="ARBA" id="ARBA00022701"/>
    </source>
</evidence>
<dbReference type="GO" id="GO:0046785">
    <property type="term" value="P:microtubule polymerization"/>
    <property type="evidence" value="ECO:0007669"/>
    <property type="project" value="InterPro"/>
</dbReference>
<sequence>MVGPCWVLVGPRGVVEGPCGVLVGPRGVMEGLRGVAEGVPEAVPDGCPRPVSPPRGRSPAVPRPGGGGRGRPGAPCGRGPQPLPSPWRRLKQAAAAAPPASELGAGSPMARSTEMASLEESFRKFAIYGDTKATGQEMNGKNWAKLCKDCKVTDGKSVTSTDVDIVFSKVKGKTARVINYEEFKKALEELAPKRFKDKSKEEAYEAICQLVAGKEPINVGVTKAKTVGAVERLTDTSKYTGSHKERFDESGKGKGKSGRENIVDTSGYVSAYKNAGTYDAKVKK</sequence>
<evidence type="ECO:0000256" key="1">
    <source>
        <dbReference type="ARBA" id="ARBA00004245"/>
    </source>
</evidence>
<keyword evidence="4" id="KW-0963">Cytoplasm</keyword>
<feature type="compositionally biased region" description="Low complexity" evidence="7">
    <location>
        <begin position="46"/>
        <end position="60"/>
    </location>
</feature>
<dbReference type="GO" id="GO:0032273">
    <property type="term" value="P:positive regulation of protein polymerization"/>
    <property type="evidence" value="ECO:0007669"/>
    <property type="project" value="TreeGrafter"/>
</dbReference>
<feature type="region of interest" description="Disordered" evidence="7">
    <location>
        <begin position="38"/>
        <end position="115"/>
    </location>
</feature>
<dbReference type="FunFam" id="1.10.238.10:FF:000057">
    <property type="entry name" value="Tubulin polymerization-promoting protein family member 3"/>
    <property type="match status" value="1"/>
</dbReference>
<protein>
    <recommendedName>
        <fullName evidence="3">Tubulin polymerization-promoting protein family member 3</fullName>
    </recommendedName>
</protein>
<keyword evidence="5" id="KW-0493">Microtubule</keyword>
<feature type="region of interest" description="Disordered" evidence="7">
    <location>
        <begin position="238"/>
        <end position="261"/>
    </location>
</feature>
<dbReference type="Ensembl" id="ENSANIT00000012268.1">
    <property type="protein sequence ID" value="ENSANIP00000011859.1"/>
    <property type="gene ID" value="ENSANIG00000008029.1"/>
</dbReference>
<reference evidence="8" key="1">
    <citation type="submission" date="2025-08" db="UniProtKB">
        <authorList>
            <consortium name="Ensembl"/>
        </authorList>
    </citation>
    <scope>IDENTIFICATION</scope>
</reference>
<dbReference type="GO" id="GO:0015631">
    <property type="term" value="F:tubulin binding"/>
    <property type="evidence" value="ECO:0007669"/>
    <property type="project" value="InterPro"/>
</dbReference>
<evidence type="ECO:0000313" key="9">
    <source>
        <dbReference type="Proteomes" id="UP000694541"/>
    </source>
</evidence>
<dbReference type="GO" id="GO:0001578">
    <property type="term" value="P:microtubule bundle formation"/>
    <property type="evidence" value="ECO:0007669"/>
    <property type="project" value="TreeGrafter"/>
</dbReference>
<evidence type="ECO:0000256" key="4">
    <source>
        <dbReference type="ARBA" id="ARBA00022490"/>
    </source>
</evidence>
<comment type="similarity">
    <text evidence="2">Belongs to the TPPP family.</text>
</comment>
<dbReference type="Proteomes" id="UP000694541">
    <property type="component" value="Unplaced"/>
</dbReference>
<dbReference type="AlphaFoldDB" id="A0A8B9MSB2"/>
<dbReference type="SUPFAM" id="SSF47473">
    <property type="entry name" value="EF-hand"/>
    <property type="match status" value="1"/>
</dbReference>
<comment type="subcellular location">
    <subcellularLocation>
        <location evidence="1">Cytoplasm</location>
        <location evidence="1">Cytoskeleton</location>
    </subcellularLocation>
</comment>
<dbReference type="Pfam" id="PF05517">
    <property type="entry name" value="p25-alpha"/>
    <property type="match status" value="1"/>
</dbReference>
<evidence type="ECO:0000313" key="8">
    <source>
        <dbReference type="Ensembl" id="ENSANIP00000011859.1"/>
    </source>
</evidence>